<evidence type="ECO:0000313" key="3">
    <source>
        <dbReference type="Proteomes" id="UP000664132"/>
    </source>
</evidence>
<dbReference type="Proteomes" id="UP000664132">
    <property type="component" value="Unassembled WGS sequence"/>
</dbReference>
<dbReference type="Gene3D" id="1.20.58.340">
    <property type="entry name" value="Magnesium transport protein CorA, transmembrane region"/>
    <property type="match status" value="1"/>
</dbReference>
<evidence type="ECO:0000313" key="2">
    <source>
        <dbReference type="EMBL" id="KAG4422345.1"/>
    </source>
</evidence>
<sequence length="288" mass="33221">MKQVLQHYLPDGKDYVWYNVNVLSTWQPGGKNAIISFDTHDFLKPKILSFLLNTQSPKNDPYWVHSSFLQEVASMQDEAVWSVRDFVRNTETNRTSNARPNPDYLRLHDLARHAIHVQETLEVAVVTIENMIHQHEHFFLEWSKGDSVDAPQQAQKRLHFYLHVMKSLKYRAQANKERLINEITLAYNTVAQYDSRISVQIGQAAQSDSAAMKTIAFLTLAFLPATFVSAIFSMTFFDYTPAVDGAVEIYSISEKFWMYWAVAVPLSALTVSLWLFWHKFFPPKVIGL</sequence>
<evidence type="ECO:0000256" key="1">
    <source>
        <dbReference type="SAM" id="Phobius"/>
    </source>
</evidence>
<reference evidence="2" key="1">
    <citation type="submission" date="2021-02" db="EMBL/GenBank/DDBJ databases">
        <title>Genome sequence Cadophora malorum strain M34.</title>
        <authorList>
            <person name="Stefanovic E."/>
            <person name="Vu D."/>
            <person name="Scully C."/>
            <person name="Dijksterhuis J."/>
            <person name="Roader J."/>
            <person name="Houbraken J."/>
        </authorList>
    </citation>
    <scope>NUCLEOTIDE SEQUENCE</scope>
    <source>
        <strain evidence="2">M34</strain>
    </source>
</reference>
<protein>
    <submittedName>
        <fullName evidence="2">Uncharacterized protein</fullName>
    </submittedName>
</protein>
<feature type="transmembrane region" description="Helical" evidence="1">
    <location>
        <begin position="257"/>
        <end position="277"/>
    </location>
</feature>
<gene>
    <name evidence="2" type="ORF">IFR04_004497</name>
</gene>
<dbReference type="EMBL" id="JAFJYH010000050">
    <property type="protein sequence ID" value="KAG4422345.1"/>
    <property type="molecule type" value="Genomic_DNA"/>
</dbReference>
<feature type="transmembrane region" description="Helical" evidence="1">
    <location>
        <begin position="215"/>
        <end position="237"/>
    </location>
</feature>
<keyword evidence="1" id="KW-0472">Membrane</keyword>
<dbReference type="OrthoDB" id="2830640at2759"/>
<keyword evidence="3" id="KW-1185">Reference proteome</keyword>
<accession>A0A8H8BRX1</accession>
<dbReference type="AlphaFoldDB" id="A0A8H8BRX1"/>
<proteinExistence type="predicted"/>
<keyword evidence="1" id="KW-0812">Transmembrane</keyword>
<keyword evidence="1" id="KW-1133">Transmembrane helix</keyword>
<name>A0A8H8BRX1_9HELO</name>
<organism evidence="2 3">
    <name type="scientific">Cadophora malorum</name>
    <dbReference type="NCBI Taxonomy" id="108018"/>
    <lineage>
        <taxon>Eukaryota</taxon>
        <taxon>Fungi</taxon>
        <taxon>Dikarya</taxon>
        <taxon>Ascomycota</taxon>
        <taxon>Pezizomycotina</taxon>
        <taxon>Leotiomycetes</taxon>
        <taxon>Helotiales</taxon>
        <taxon>Ploettnerulaceae</taxon>
        <taxon>Cadophora</taxon>
    </lineage>
</organism>
<comment type="caution">
    <text evidence="2">The sequence shown here is derived from an EMBL/GenBank/DDBJ whole genome shotgun (WGS) entry which is preliminary data.</text>
</comment>